<protein>
    <submittedName>
        <fullName evidence="6">Uncharacterized protein</fullName>
    </submittedName>
</protein>
<dbReference type="OrthoDB" id="200954at2759"/>
<dbReference type="InterPro" id="IPR050799">
    <property type="entry name" value="ZIP_Transporter"/>
</dbReference>
<dbReference type="EMBL" id="CAIIXF020000001">
    <property type="protein sequence ID" value="CAH1775919.1"/>
    <property type="molecule type" value="Genomic_DNA"/>
</dbReference>
<evidence type="ECO:0000256" key="2">
    <source>
        <dbReference type="ARBA" id="ARBA00006939"/>
    </source>
</evidence>
<comment type="similarity">
    <text evidence="2">Belongs to the ZIP transporter (TC 2.A.5) family.</text>
</comment>
<accession>A0A8J1TRE6</accession>
<dbReference type="Proteomes" id="UP000749559">
    <property type="component" value="Unassembled WGS sequence"/>
</dbReference>
<gene>
    <name evidence="6" type="ORF">OFUS_LOCUS3155</name>
</gene>
<proteinExistence type="inferred from homology"/>
<dbReference type="PANTHER" id="PTHR12191:SF37">
    <property type="entry name" value="ZINC TRANSPORTER FOI"/>
    <property type="match status" value="1"/>
</dbReference>
<dbReference type="GO" id="GO:0030003">
    <property type="term" value="P:intracellular monoatomic cation homeostasis"/>
    <property type="evidence" value="ECO:0007669"/>
    <property type="project" value="TreeGrafter"/>
</dbReference>
<dbReference type="InterPro" id="IPR003689">
    <property type="entry name" value="ZIP"/>
</dbReference>
<organism evidence="6 7">
    <name type="scientific">Owenia fusiformis</name>
    <name type="common">Polychaete worm</name>
    <dbReference type="NCBI Taxonomy" id="6347"/>
    <lineage>
        <taxon>Eukaryota</taxon>
        <taxon>Metazoa</taxon>
        <taxon>Spiralia</taxon>
        <taxon>Lophotrochozoa</taxon>
        <taxon>Annelida</taxon>
        <taxon>Polychaeta</taxon>
        <taxon>Sedentaria</taxon>
        <taxon>Canalipalpata</taxon>
        <taxon>Sabellida</taxon>
        <taxon>Oweniida</taxon>
        <taxon>Oweniidae</taxon>
        <taxon>Owenia</taxon>
    </lineage>
</organism>
<evidence type="ECO:0000256" key="1">
    <source>
        <dbReference type="ARBA" id="ARBA00004141"/>
    </source>
</evidence>
<dbReference type="AlphaFoldDB" id="A0A8J1TRE6"/>
<dbReference type="GO" id="GO:0071578">
    <property type="term" value="P:zinc ion import across plasma membrane"/>
    <property type="evidence" value="ECO:0007669"/>
    <property type="project" value="TreeGrafter"/>
</dbReference>
<dbReference type="GO" id="GO:0005385">
    <property type="term" value="F:zinc ion transmembrane transporter activity"/>
    <property type="evidence" value="ECO:0007669"/>
    <property type="project" value="TreeGrafter"/>
</dbReference>
<evidence type="ECO:0000256" key="4">
    <source>
        <dbReference type="ARBA" id="ARBA00022989"/>
    </source>
</evidence>
<evidence type="ECO:0000313" key="7">
    <source>
        <dbReference type="Proteomes" id="UP000749559"/>
    </source>
</evidence>
<keyword evidence="3" id="KW-0812">Transmembrane</keyword>
<reference evidence="6" key="1">
    <citation type="submission" date="2022-03" db="EMBL/GenBank/DDBJ databases">
        <authorList>
            <person name="Martin C."/>
        </authorList>
    </citation>
    <scope>NUCLEOTIDE SEQUENCE</scope>
</reference>
<evidence type="ECO:0000256" key="5">
    <source>
        <dbReference type="ARBA" id="ARBA00023136"/>
    </source>
</evidence>
<dbReference type="Pfam" id="PF02535">
    <property type="entry name" value="Zip"/>
    <property type="match status" value="1"/>
</dbReference>
<keyword evidence="7" id="KW-1185">Reference proteome</keyword>
<sequence length="206" mass="22011">MGIFKMDLLISKTHAVNGNLVSTVSSTSLASQMSVASTKALVEKENKSIITPLALMITAGDAIHNFADGLAVGAAFSIDVNSGISTSIAILCHEIPHEFGDFAALLSTGMSYKKAIVITLLAQTTAFVGLYIGIAIGQQANARQWIFAVTSGIFLYVSLAELLPELVNYYKHLKNRCAVLICENLGILLGTTILLLIAIFEEHIRV</sequence>
<keyword evidence="4" id="KW-1133">Transmembrane helix</keyword>
<dbReference type="GO" id="GO:0005886">
    <property type="term" value="C:plasma membrane"/>
    <property type="evidence" value="ECO:0007669"/>
    <property type="project" value="TreeGrafter"/>
</dbReference>
<name>A0A8J1TRE6_OWEFU</name>
<dbReference type="GO" id="GO:0140410">
    <property type="term" value="F:monoatomic cation:bicarbonate symporter activity"/>
    <property type="evidence" value="ECO:0007669"/>
    <property type="project" value="TreeGrafter"/>
</dbReference>
<evidence type="ECO:0000256" key="3">
    <source>
        <dbReference type="ARBA" id="ARBA00022692"/>
    </source>
</evidence>
<keyword evidence="5" id="KW-0472">Membrane</keyword>
<comment type="caution">
    <text evidence="6">The sequence shown here is derived from an EMBL/GenBank/DDBJ whole genome shotgun (WGS) entry which is preliminary data.</text>
</comment>
<comment type="subcellular location">
    <subcellularLocation>
        <location evidence="1">Membrane</location>
        <topology evidence="1">Multi-pass membrane protein</topology>
    </subcellularLocation>
</comment>
<dbReference type="PANTHER" id="PTHR12191">
    <property type="entry name" value="SOLUTE CARRIER FAMILY 39"/>
    <property type="match status" value="1"/>
</dbReference>
<evidence type="ECO:0000313" key="6">
    <source>
        <dbReference type="EMBL" id="CAH1775919.1"/>
    </source>
</evidence>